<name>A0ABY2S0G9_9PSEU</name>
<evidence type="ECO:0008006" key="3">
    <source>
        <dbReference type="Google" id="ProtNLM"/>
    </source>
</evidence>
<evidence type="ECO:0000313" key="1">
    <source>
        <dbReference type="EMBL" id="TKG67044.1"/>
    </source>
</evidence>
<reference evidence="1 2" key="1">
    <citation type="journal article" date="2015" name="Antonie Van Leeuwenhoek">
        <title>Prauserella endophytica sp. nov., an endophytic actinobacterium isolated from Tamarix taklamakanensis.</title>
        <authorList>
            <person name="Liu J.M."/>
            <person name="Habden X."/>
            <person name="Guo L."/>
            <person name="Tuo L."/>
            <person name="Jiang Z.K."/>
            <person name="Liu S.W."/>
            <person name="Liu X.F."/>
            <person name="Chen L."/>
            <person name="Li R.F."/>
            <person name="Zhang Y.Q."/>
            <person name="Sun C.H."/>
        </authorList>
    </citation>
    <scope>NUCLEOTIDE SEQUENCE [LARGE SCALE GENOMIC DNA]</scope>
    <source>
        <strain evidence="1 2">CGMCC 4.7182</strain>
    </source>
</reference>
<accession>A0ABY2S0G9</accession>
<dbReference type="Proteomes" id="UP000309992">
    <property type="component" value="Unassembled WGS sequence"/>
</dbReference>
<comment type="caution">
    <text evidence="1">The sequence shown here is derived from an EMBL/GenBank/DDBJ whole genome shotgun (WGS) entry which is preliminary data.</text>
</comment>
<gene>
    <name evidence="1" type="ORF">FCN18_24370</name>
</gene>
<dbReference type="RefSeq" id="WP_137096176.1">
    <property type="nucleotide sequence ID" value="NZ_SWMS01000014.1"/>
</dbReference>
<dbReference type="EMBL" id="SWMS01000014">
    <property type="protein sequence ID" value="TKG67044.1"/>
    <property type="molecule type" value="Genomic_DNA"/>
</dbReference>
<keyword evidence="2" id="KW-1185">Reference proteome</keyword>
<protein>
    <recommendedName>
        <fullName evidence="3">Antitoxin VbhA domain-containing protein</fullName>
    </recommendedName>
</protein>
<evidence type="ECO:0000313" key="2">
    <source>
        <dbReference type="Proteomes" id="UP000309992"/>
    </source>
</evidence>
<organism evidence="1 2">
    <name type="scientific">Prauserella endophytica</name>
    <dbReference type="NCBI Taxonomy" id="1592324"/>
    <lineage>
        <taxon>Bacteria</taxon>
        <taxon>Bacillati</taxon>
        <taxon>Actinomycetota</taxon>
        <taxon>Actinomycetes</taxon>
        <taxon>Pseudonocardiales</taxon>
        <taxon>Pseudonocardiaceae</taxon>
        <taxon>Prauserella</taxon>
        <taxon>Prauserella coralliicola group</taxon>
    </lineage>
</organism>
<proteinExistence type="predicted"/>
<sequence length="71" mass="8098">MPEVKVTELTEHDVRHKIGRLRAELRDSLQTRTPQEIAEDLAMYLFLRDGTHADVDELIASALEPEEPADD</sequence>